<dbReference type="InterPro" id="IPR042094">
    <property type="entry name" value="T2SS_GspF_sf"/>
</dbReference>
<dbReference type="EMBL" id="QRAS01000001">
    <property type="protein sequence ID" value="RDL12355.1"/>
    <property type="molecule type" value="Genomic_DNA"/>
</dbReference>
<evidence type="ECO:0000256" key="2">
    <source>
        <dbReference type="ARBA" id="ARBA00005745"/>
    </source>
</evidence>
<evidence type="ECO:0000313" key="7">
    <source>
        <dbReference type="EMBL" id="RDL12355.1"/>
    </source>
</evidence>
<reference evidence="7 8" key="1">
    <citation type="submission" date="2018-07" db="EMBL/GenBank/DDBJ databases">
        <title>Genomic Encyclopedia of Type Strains, Phase III (KMG-III): the genomes of soil and plant-associated and newly described type strains.</title>
        <authorList>
            <person name="Whitman W."/>
        </authorList>
    </citation>
    <scope>NUCLEOTIDE SEQUENCE [LARGE SCALE GENOMIC DNA]</scope>
    <source>
        <strain evidence="7 8">CECT 7031</strain>
    </source>
</reference>
<dbReference type="InterPro" id="IPR018076">
    <property type="entry name" value="T2SS_GspF_dom"/>
</dbReference>
<evidence type="ECO:0000256" key="1">
    <source>
        <dbReference type="ARBA" id="ARBA00004651"/>
    </source>
</evidence>
<keyword evidence="6" id="KW-0472">Membrane</keyword>
<dbReference type="AlphaFoldDB" id="A0A288QXB0"/>
<dbReference type="Pfam" id="PF00482">
    <property type="entry name" value="T2SSF"/>
    <property type="match status" value="2"/>
</dbReference>
<proteinExistence type="inferred from homology"/>
<keyword evidence="5" id="KW-1133">Transmembrane helix</keyword>
<keyword evidence="3" id="KW-1003">Cell membrane</keyword>
<dbReference type="Gene3D" id="1.20.81.30">
    <property type="entry name" value="Type II secretion system (T2SS), domain F"/>
    <property type="match status" value="1"/>
</dbReference>
<organism evidence="7 8">
    <name type="scientific">Weissella soli</name>
    <dbReference type="NCBI Taxonomy" id="155866"/>
    <lineage>
        <taxon>Bacteria</taxon>
        <taxon>Bacillati</taxon>
        <taxon>Bacillota</taxon>
        <taxon>Bacilli</taxon>
        <taxon>Lactobacillales</taxon>
        <taxon>Lactobacillaceae</taxon>
        <taxon>Weissella</taxon>
    </lineage>
</organism>
<dbReference type="KEGG" id="wso:WSWS_01165"/>
<keyword evidence="8" id="KW-1185">Reference proteome</keyword>
<comment type="caution">
    <text evidence="7">The sequence shown here is derived from an EMBL/GenBank/DDBJ whole genome shotgun (WGS) entry which is preliminary data.</text>
</comment>
<evidence type="ECO:0000313" key="8">
    <source>
        <dbReference type="Proteomes" id="UP000254912"/>
    </source>
</evidence>
<protein>
    <submittedName>
        <fullName evidence="7">Competence protein ComGB</fullName>
    </submittedName>
</protein>
<dbReference type="PANTHER" id="PTHR30012">
    <property type="entry name" value="GENERAL SECRETION PATHWAY PROTEIN"/>
    <property type="match status" value="1"/>
</dbReference>
<evidence type="ECO:0000256" key="5">
    <source>
        <dbReference type="ARBA" id="ARBA00022989"/>
    </source>
</evidence>
<evidence type="ECO:0000256" key="6">
    <source>
        <dbReference type="ARBA" id="ARBA00023136"/>
    </source>
</evidence>
<accession>A0A288QXB0</accession>
<dbReference type="InterPro" id="IPR003004">
    <property type="entry name" value="GspF/PilC"/>
</dbReference>
<comment type="similarity">
    <text evidence="2">Belongs to the GSP F family.</text>
</comment>
<dbReference type="PANTHER" id="PTHR30012:SF0">
    <property type="entry name" value="TYPE II SECRETION SYSTEM PROTEIN F-RELATED"/>
    <property type="match status" value="1"/>
</dbReference>
<name>A0A288QXB0_9LACO</name>
<evidence type="ECO:0000256" key="4">
    <source>
        <dbReference type="ARBA" id="ARBA00022692"/>
    </source>
</evidence>
<keyword evidence="4" id="KW-0812">Transmembrane</keyword>
<dbReference type="GO" id="GO:0005886">
    <property type="term" value="C:plasma membrane"/>
    <property type="evidence" value="ECO:0007669"/>
    <property type="project" value="UniProtKB-SubCell"/>
</dbReference>
<dbReference type="GeneID" id="94546352"/>
<dbReference type="RefSeq" id="WP_070230388.1">
    <property type="nucleotide sequence ID" value="NZ_BJYO01000002.1"/>
</dbReference>
<sequence>MWKRKRWSRRIQVQFFETLGDLIDSGYGLKEALAVLEKIVPKQQGDIQAISVQLNQGSTMASAIQPYVSKVILMQLSLVQLHGNLKGVLSEIGKHEYERSQQIQQCQGLLVYPAILLTMVVGMGIFMARFLMPQMVSLTGEPTVKHHLSTMEMGVIVLGASVSVVIIGLAIRYMVRLSVFERFLWLMKIPGISRGLQSLMGYYICLHLGLLLQSGVSMSTVVQRLAGINQRTLVGNLASKAQNALEGGHDVCGFVRNMPLLPNECEVLFQVGKPQEAVGRDMERLSRHKLDEFNRLVQRGLTMIQPVAFCIIGGLVIYMYAKMLLPMYSSMGKVESW</sequence>
<dbReference type="Proteomes" id="UP000254912">
    <property type="component" value="Unassembled WGS sequence"/>
</dbReference>
<comment type="subcellular location">
    <subcellularLocation>
        <location evidence="1">Cell membrane</location>
        <topology evidence="1">Multi-pass membrane protein</topology>
    </subcellularLocation>
</comment>
<evidence type="ECO:0000256" key="3">
    <source>
        <dbReference type="ARBA" id="ARBA00022475"/>
    </source>
</evidence>
<gene>
    <name evidence="7" type="ORF">DFP99_0794</name>
</gene>